<evidence type="ECO:0000256" key="6">
    <source>
        <dbReference type="ARBA" id="ARBA00023242"/>
    </source>
</evidence>
<evidence type="ECO:0000256" key="7">
    <source>
        <dbReference type="SAM" id="MobiDB-lite"/>
    </source>
</evidence>
<accession>A0A086TH78</accession>
<keyword evidence="6" id="KW-0539">Nucleus</keyword>
<dbReference type="Gene3D" id="2.40.128.320">
    <property type="entry name" value="Protein HRI1, N-terminal domain"/>
    <property type="match status" value="1"/>
</dbReference>
<dbReference type="GO" id="GO:0005634">
    <property type="term" value="C:nucleus"/>
    <property type="evidence" value="ECO:0007669"/>
    <property type="project" value="UniProtKB-SubCell"/>
</dbReference>
<dbReference type="GO" id="GO:0005737">
    <property type="term" value="C:cytoplasm"/>
    <property type="evidence" value="ECO:0007669"/>
    <property type="project" value="UniProtKB-SubCell"/>
</dbReference>
<comment type="caution">
    <text evidence="8">The sequence shown here is derived from an EMBL/GenBank/DDBJ whole genome shotgun (WGS) entry which is preliminary data.</text>
</comment>
<dbReference type="InterPro" id="IPR038744">
    <property type="entry name" value="Hri1_N"/>
</dbReference>
<protein>
    <recommendedName>
        <fullName evidence="4">Protein HRI1</fullName>
    </recommendedName>
</protein>
<evidence type="ECO:0000313" key="8">
    <source>
        <dbReference type="EMBL" id="KFH48710.1"/>
    </source>
</evidence>
<dbReference type="InterPro" id="IPR031818">
    <property type="entry name" value="Hri1"/>
</dbReference>
<dbReference type="OrthoDB" id="4045395at2759"/>
<evidence type="ECO:0000256" key="2">
    <source>
        <dbReference type="ARBA" id="ARBA00004496"/>
    </source>
</evidence>
<evidence type="ECO:0000256" key="1">
    <source>
        <dbReference type="ARBA" id="ARBA00004123"/>
    </source>
</evidence>
<evidence type="ECO:0000256" key="5">
    <source>
        <dbReference type="ARBA" id="ARBA00022490"/>
    </source>
</evidence>
<dbReference type="CDD" id="cd11692">
    <property type="entry name" value="HRI1_N_like"/>
    <property type="match status" value="1"/>
</dbReference>
<gene>
    <name evidence="8" type="ORF">ACRE_003820</name>
</gene>
<evidence type="ECO:0000256" key="3">
    <source>
        <dbReference type="ARBA" id="ARBA00005229"/>
    </source>
</evidence>
<feature type="compositionally biased region" description="Polar residues" evidence="7">
    <location>
        <begin position="105"/>
        <end position="115"/>
    </location>
</feature>
<dbReference type="EMBL" id="JPKY01000002">
    <property type="protein sequence ID" value="KFH48710.1"/>
    <property type="molecule type" value="Genomic_DNA"/>
</dbReference>
<keyword evidence="5" id="KW-0963">Cytoplasm</keyword>
<dbReference type="STRING" id="857340.A0A086TH78"/>
<proteinExistence type="inferred from homology"/>
<comment type="similarity">
    <text evidence="3">Belongs to the HRI1 family.</text>
</comment>
<evidence type="ECO:0000313" key="9">
    <source>
        <dbReference type="Proteomes" id="UP000029964"/>
    </source>
</evidence>
<sequence length="239" mass="26401">MGSISLREYIRWLPGEPEEPTSTVVVTSPKRHFVDIRVLRSDTSTGNAHPGKISVDRLDWAIAGTSSSWPVNHKGQAVVTTRGRWTHWIDSRTKDTDDLADEGDMTTQPDGSTLETGRMLNPDTGKETDYEEVWRDVNPRPMGRHGARCVVLRLEGGRDVRGLVVLAGHYCQGFLRRGNGIAAERWEWAEDGGWARTVAIGEDDALPCSKILDADGLAEGDLVETGAFDEWMVIETLGC</sequence>
<reference evidence="9" key="1">
    <citation type="journal article" date="2014" name="Genome Announc.">
        <title>Genome sequence and annotation of Acremonium chrysogenum, producer of the beta-lactam antibiotic cephalosporin C.</title>
        <authorList>
            <person name="Terfehr D."/>
            <person name="Dahlmann T.A."/>
            <person name="Specht T."/>
            <person name="Zadra I."/>
            <person name="Kuernsteiner H."/>
            <person name="Kueck U."/>
        </authorList>
    </citation>
    <scope>NUCLEOTIDE SEQUENCE [LARGE SCALE GENOMIC DNA]</scope>
    <source>
        <strain evidence="9">ATCC 11550 / CBS 779.69 / DSM 880 / IAM 14645 / JCM 23072 / IMI 49137</strain>
    </source>
</reference>
<name>A0A086TH78_HAPC1</name>
<dbReference type="HOGENOM" id="CLU_060351_1_0_1"/>
<dbReference type="CDD" id="cd11693">
    <property type="entry name" value="HRI1_C_like"/>
    <property type="match status" value="1"/>
</dbReference>
<organism evidence="8 9">
    <name type="scientific">Hapsidospora chrysogenum (strain ATCC 11550 / CBS 779.69 / DSM 880 / IAM 14645 / JCM 23072 / IMI 49137)</name>
    <name type="common">Acremonium chrysogenum</name>
    <dbReference type="NCBI Taxonomy" id="857340"/>
    <lineage>
        <taxon>Eukaryota</taxon>
        <taxon>Fungi</taxon>
        <taxon>Dikarya</taxon>
        <taxon>Ascomycota</taxon>
        <taxon>Pezizomycotina</taxon>
        <taxon>Sordariomycetes</taxon>
        <taxon>Hypocreomycetidae</taxon>
        <taxon>Hypocreales</taxon>
        <taxon>Bionectriaceae</taxon>
        <taxon>Hapsidospora</taxon>
    </lineage>
</organism>
<comment type="subcellular location">
    <subcellularLocation>
        <location evidence="2">Cytoplasm</location>
    </subcellularLocation>
    <subcellularLocation>
        <location evidence="1">Nucleus</location>
    </subcellularLocation>
</comment>
<feature type="region of interest" description="Disordered" evidence="7">
    <location>
        <begin position="96"/>
        <end position="125"/>
    </location>
</feature>
<dbReference type="Pfam" id="PF16815">
    <property type="entry name" value="HRI1"/>
    <property type="match status" value="1"/>
</dbReference>
<dbReference type="InterPro" id="IPR043047">
    <property type="entry name" value="Hri1_N_sf"/>
</dbReference>
<dbReference type="AlphaFoldDB" id="A0A086TH78"/>
<dbReference type="Proteomes" id="UP000029964">
    <property type="component" value="Unassembled WGS sequence"/>
</dbReference>
<keyword evidence="9" id="KW-1185">Reference proteome</keyword>
<evidence type="ECO:0000256" key="4">
    <source>
        <dbReference type="ARBA" id="ARBA00017063"/>
    </source>
</evidence>